<comment type="similarity">
    <text evidence="1">Belongs to the GeBP family.</text>
</comment>
<dbReference type="GO" id="GO:0005634">
    <property type="term" value="C:nucleus"/>
    <property type="evidence" value="ECO:0007669"/>
    <property type="project" value="TreeGrafter"/>
</dbReference>
<evidence type="ECO:0000256" key="1">
    <source>
        <dbReference type="ARBA" id="ARBA00010820"/>
    </source>
</evidence>
<feature type="domain" description="Glabrous enhancer-binding protein-like DBD" evidence="3">
    <location>
        <begin position="1"/>
        <end position="71"/>
    </location>
</feature>
<dbReference type="Proteomes" id="UP001291623">
    <property type="component" value="Unassembled WGS sequence"/>
</dbReference>
<accession>A0AAE1RYJ7</accession>
<protein>
    <recommendedName>
        <fullName evidence="3">Glabrous enhancer-binding protein-like DBD domain-containing protein</fullName>
    </recommendedName>
</protein>
<feature type="region of interest" description="Disordered" evidence="2">
    <location>
        <begin position="194"/>
        <end position="234"/>
    </location>
</feature>
<name>A0AAE1RYJ7_9SOLA</name>
<gene>
    <name evidence="4" type="ORF">RND71_019148</name>
</gene>
<evidence type="ECO:0000259" key="3">
    <source>
        <dbReference type="Pfam" id="PF04504"/>
    </source>
</evidence>
<organism evidence="4 5">
    <name type="scientific">Anisodus tanguticus</name>
    <dbReference type="NCBI Taxonomy" id="243964"/>
    <lineage>
        <taxon>Eukaryota</taxon>
        <taxon>Viridiplantae</taxon>
        <taxon>Streptophyta</taxon>
        <taxon>Embryophyta</taxon>
        <taxon>Tracheophyta</taxon>
        <taxon>Spermatophyta</taxon>
        <taxon>Magnoliopsida</taxon>
        <taxon>eudicotyledons</taxon>
        <taxon>Gunneridae</taxon>
        <taxon>Pentapetalae</taxon>
        <taxon>asterids</taxon>
        <taxon>lamiids</taxon>
        <taxon>Solanales</taxon>
        <taxon>Solanaceae</taxon>
        <taxon>Solanoideae</taxon>
        <taxon>Hyoscyameae</taxon>
        <taxon>Anisodus</taxon>
    </lineage>
</organism>
<proteinExistence type="inferred from homology"/>
<dbReference type="Pfam" id="PF04504">
    <property type="entry name" value="GeBP-like_DBD"/>
    <property type="match status" value="1"/>
</dbReference>
<comment type="caution">
    <text evidence="4">The sequence shown here is derived from an EMBL/GenBank/DDBJ whole genome shotgun (WGS) entry which is preliminary data.</text>
</comment>
<reference evidence="4" key="1">
    <citation type="submission" date="2023-12" db="EMBL/GenBank/DDBJ databases">
        <title>Genome assembly of Anisodus tanguticus.</title>
        <authorList>
            <person name="Wang Y.-J."/>
        </authorList>
    </citation>
    <scope>NUCLEOTIDE SEQUENCE</scope>
    <source>
        <strain evidence="4">KB-2021</strain>
        <tissue evidence="4">Leaf</tissue>
    </source>
</reference>
<keyword evidence="5" id="KW-1185">Reference proteome</keyword>
<dbReference type="GO" id="GO:0006355">
    <property type="term" value="P:regulation of DNA-templated transcription"/>
    <property type="evidence" value="ECO:0007669"/>
    <property type="project" value="InterPro"/>
</dbReference>
<dbReference type="EMBL" id="JAVYJV010000010">
    <property type="protein sequence ID" value="KAK4360196.1"/>
    <property type="molecule type" value="Genomic_DNA"/>
</dbReference>
<dbReference type="InterPro" id="IPR007592">
    <property type="entry name" value="GEBP"/>
</dbReference>
<dbReference type="AlphaFoldDB" id="A0AAE1RYJ7"/>
<evidence type="ECO:0000256" key="2">
    <source>
        <dbReference type="SAM" id="MobiDB-lite"/>
    </source>
</evidence>
<evidence type="ECO:0000313" key="5">
    <source>
        <dbReference type="Proteomes" id="UP001291623"/>
    </source>
</evidence>
<dbReference type="PANTHER" id="PTHR31662">
    <property type="entry name" value="BNAANNG10740D PROTEIN-RELATED"/>
    <property type="match status" value="1"/>
</dbReference>
<feature type="compositionally biased region" description="Basic and acidic residues" evidence="2">
    <location>
        <begin position="208"/>
        <end position="234"/>
    </location>
</feature>
<dbReference type="PANTHER" id="PTHR31662:SF104">
    <property type="entry name" value="LISH DOMAIN-CONTAINING PROTEIN C1711.05-LIKE"/>
    <property type="match status" value="1"/>
</dbReference>
<sequence length="234" mass="26750">MIKFKEETGRNATQNMVDFHPFIVESLTLQATLVQLREKVRRLREKYEKSGNGSRTPHEEELFQLCEKIWKVHPKPNSSGTGQHNHNITGLNVKTLEALDERLRKDIELVLNSKACLPGAKWDVDLTSFDLYRRSFGFSLKLVTLVREKANSPELQNSPELLEQEVLRAYLEAKIEHTQLLSNAYNSFIKAPPKKVVASSSKNRVAAKKKDESGDDSSSEKDRRCKEEDHCDEA</sequence>
<dbReference type="InterPro" id="IPR053932">
    <property type="entry name" value="GeBP-like_DBD"/>
</dbReference>
<evidence type="ECO:0000313" key="4">
    <source>
        <dbReference type="EMBL" id="KAK4360196.1"/>
    </source>
</evidence>